<accession>A0A840EMS1</accession>
<evidence type="ECO:0000313" key="3">
    <source>
        <dbReference type="Proteomes" id="UP000553034"/>
    </source>
</evidence>
<comment type="caution">
    <text evidence="2">The sequence shown here is derived from an EMBL/GenBank/DDBJ whole genome shotgun (WGS) entry which is preliminary data.</text>
</comment>
<proteinExistence type="predicted"/>
<keyword evidence="1" id="KW-0472">Membrane</keyword>
<name>A0A840EMS1_9FLAO</name>
<gene>
    <name evidence="2" type="ORF">GGR32_000679</name>
</gene>
<sequence length="256" mass="29420">MVLVNFIVHRNKVTEQNTYTLFLFVAFTCMFPEIYTDYQVLGASLFLLLALRRIMSMQSGKALKQKIFDASLWSCFAFLCVPQSGLFLLLVWASVYFYQPKVISNWAIPLVSVFCVYILATTVSLFSTNQFYHVAIQEVLPQFNFLNFYKWQILAGVSVLLLSFFLSLALLFKNMQKSVRNFRVSVYLLLTATLICLGMVVFSAKNNVAEILFPIIPISILGGNYLEQSRKRWKNEVLLWGLILGCFSIYFSSFLL</sequence>
<feature type="transmembrane region" description="Helical" evidence="1">
    <location>
        <begin position="151"/>
        <end position="172"/>
    </location>
</feature>
<keyword evidence="1" id="KW-0812">Transmembrane</keyword>
<dbReference type="AlphaFoldDB" id="A0A840EMS1"/>
<feature type="transmembrane region" description="Helical" evidence="1">
    <location>
        <begin position="71"/>
        <end position="98"/>
    </location>
</feature>
<reference evidence="2 3" key="1">
    <citation type="submission" date="2020-08" db="EMBL/GenBank/DDBJ databases">
        <title>Genomic Encyclopedia of Type Strains, Phase IV (KMG-IV): sequencing the most valuable type-strain genomes for metagenomic binning, comparative biology and taxonomic classification.</title>
        <authorList>
            <person name="Goeker M."/>
        </authorList>
    </citation>
    <scope>NUCLEOTIDE SEQUENCE [LARGE SCALE GENOMIC DNA]</scope>
    <source>
        <strain evidence="2 3">DSM 29568</strain>
    </source>
</reference>
<keyword evidence="1" id="KW-1133">Transmembrane helix</keyword>
<feature type="transmembrane region" description="Helical" evidence="1">
    <location>
        <begin position="184"/>
        <end position="202"/>
    </location>
</feature>
<organism evidence="2 3">
    <name type="scientific">Mesonia hippocampi</name>
    <dbReference type="NCBI Taxonomy" id="1628250"/>
    <lineage>
        <taxon>Bacteria</taxon>
        <taxon>Pseudomonadati</taxon>
        <taxon>Bacteroidota</taxon>
        <taxon>Flavobacteriia</taxon>
        <taxon>Flavobacteriales</taxon>
        <taxon>Flavobacteriaceae</taxon>
        <taxon>Mesonia</taxon>
    </lineage>
</organism>
<evidence type="ECO:0000313" key="2">
    <source>
        <dbReference type="EMBL" id="MBB4118405.1"/>
    </source>
</evidence>
<feature type="transmembrane region" description="Helical" evidence="1">
    <location>
        <begin position="238"/>
        <end position="255"/>
    </location>
</feature>
<feature type="transmembrane region" description="Helical" evidence="1">
    <location>
        <begin position="21"/>
        <end position="51"/>
    </location>
</feature>
<dbReference type="Pfam" id="PF19992">
    <property type="entry name" value="DUF6427"/>
    <property type="match status" value="1"/>
</dbReference>
<feature type="transmembrane region" description="Helical" evidence="1">
    <location>
        <begin position="110"/>
        <end position="131"/>
    </location>
</feature>
<dbReference type="InterPro" id="IPR045625">
    <property type="entry name" value="DUF6427"/>
</dbReference>
<dbReference type="Proteomes" id="UP000553034">
    <property type="component" value="Unassembled WGS sequence"/>
</dbReference>
<evidence type="ECO:0000256" key="1">
    <source>
        <dbReference type="SAM" id="Phobius"/>
    </source>
</evidence>
<protein>
    <submittedName>
        <fullName evidence="2">Putative nucleic acid-binding Zn ribbon protein</fullName>
    </submittedName>
</protein>
<dbReference type="EMBL" id="JACIFO010000002">
    <property type="protein sequence ID" value="MBB4118405.1"/>
    <property type="molecule type" value="Genomic_DNA"/>
</dbReference>
<keyword evidence="3" id="KW-1185">Reference proteome</keyword>
<feature type="transmembrane region" description="Helical" evidence="1">
    <location>
        <begin position="208"/>
        <end position="226"/>
    </location>
</feature>